<dbReference type="InterPro" id="IPR017441">
    <property type="entry name" value="Protein_kinase_ATP_BS"/>
</dbReference>
<dbReference type="InterPro" id="IPR011009">
    <property type="entry name" value="Kinase-like_dom_sf"/>
</dbReference>
<reference evidence="13 14" key="1">
    <citation type="submission" date="2024-03" db="EMBL/GenBank/DDBJ databases">
        <authorList>
            <person name="Brejova B."/>
        </authorList>
    </citation>
    <scope>NUCLEOTIDE SEQUENCE [LARGE SCALE GENOMIC DNA]</scope>
    <source>
        <strain evidence="13 14">CBS 14171</strain>
    </source>
</reference>
<dbReference type="EC" id="2.7.11.1" evidence="2"/>
<dbReference type="Pfam" id="PF00069">
    <property type="entry name" value="Pkinase"/>
    <property type="match status" value="1"/>
</dbReference>
<keyword evidence="5 10" id="KW-0547">Nucleotide-binding</keyword>
<protein>
    <recommendedName>
        <fullName evidence="2">non-specific serine/threonine protein kinase</fullName>
        <ecNumber evidence="2">2.7.11.1</ecNumber>
    </recommendedName>
</protein>
<dbReference type="SUPFAM" id="SSF56112">
    <property type="entry name" value="Protein kinase-like (PK-like)"/>
    <property type="match status" value="1"/>
</dbReference>
<evidence type="ECO:0000259" key="12">
    <source>
        <dbReference type="PROSITE" id="PS50011"/>
    </source>
</evidence>
<evidence type="ECO:0000256" key="11">
    <source>
        <dbReference type="SAM" id="MobiDB-lite"/>
    </source>
</evidence>
<feature type="binding site" evidence="10">
    <location>
        <position position="53"/>
    </location>
    <ligand>
        <name>ATP</name>
        <dbReference type="ChEBI" id="CHEBI:30616"/>
    </ligand>
</feature>
<keyword evidence="6" id="KW-0418">Kinase</keyword>
<dbReference type="PROSITE" id="PS00107">
    <property type="entry name" value="PROTEIN_KINASE_ATP"/>
    <property type="match status" value="1"/>
</dbReference>
<evidence type="ECO:0000256" key="1">
    <source>
        <dbReference type="ARBA" id="ARBA00008874"/>
    </source>
</evidence>
<comment type="catalytic activity">
    <reaction evidence="8">
        <text>L-threonyl-[protein] + ATP = O-phospho-L-threonyl-[protein] + ADP + H(+)</text>
        <dbReference type="Rhea" id="RHEA:46608"/>
        <dbReference type="Rhea" id="RHEA-COMP:11060"/>
        <dbReference type="Rhea" id="RHEA-COMP:11605"/>
        <dbReference type="ChEBI" id="CHEBI:15378"/>
        <dbReference type="ChEBI" id="CHEBI:30013"/>
        <dbReference type="ChEBI" id="CHEBI:30616"/>
        <dbReference type="ChEBI" id="CHEBI:61977"/>
        <dbReference type="ChEBI" id="CHEBI:456216"/>
        <dbReference type="EC" id="2.7.11.1"/>
    </reaction>
</comment>
<evidence type="ECO:0000256" key="7">
    <source>
        <dbReference type="ARBA" id="ARBA00022840"/>
    </source>
</evidence>
<evidence type="ECO:0000256" key="6">
    <source>
        <dbReference type="ARBA" id="ARBA00022777"/>
    </source>
</evidence>
<dbReference type="PANTHER" id="PTHR48012">
    <property type="entry name" value="STERILE20-LIKE KINASE, ISOFORM B-RELATED"/>
    <property type="match status" value="1"/>
</dbReference>
<dbReference type="Gene3D" id="1.10.510.10">
    <property type="entry name" value="Transferase(Phosphotransferase) domain 1"/>
    <property type="match status" value="1"/>
</dbReference>
<evidence type="ECO:0000256" key="4">
    <source>
        <dbReference type="ARBA" id="ARBA00022679"/>
    </source>
</evidence>
<feature type="domain" description="Protein kinase" evidence="12">
    <location>
        <begin position="24"/>
        <end position="286"/>
    </location>
</feature>
<gene>
    <name evidence="13" type="ORF">LODBEIA_P42430</name>
</gene>
<name>A0ABP0ZPE0_9ASCO</name>
<dbReference type="PANTHER" id="PTHR48012:SF10">
    <property type="entry name" value="FI20177P1"/>
    <property type="match status" value="1"/>
</dbReference>
<comment type="similarity">
    <text evidence="1">Belongs to the protein kinase superfamily. STE Ser/Thr protein kinase family. STE20 subfamily.</text>
</comment>
<evidence type="ECO:0000256" key="9">
    <source>
        <dbReference type="ARBA" id="ARBA00048679"/>
    </source>
</evidence>
<accession>A0ABP0ZPE0</accession>
<feature type="region of interest" description="Disordered" evidence="11">
    <location>
        <begin position="415"/>
        <end position="438"/>
    </location>
</feature>
<evidence type="ECO:0000256" key="2">
    <source>
        <dbReference type="ARBA" id="ARBA00012513"/>
    </source>
</evidence>
<feature type="compositionally biased region" description="Basic residues" evidence="11">
    <location>
        <begin position="426"/>
        <end position="435"/>
    </location>
</feature>
<dbReference type="InterPro" id="IPR000719">
    <property type="entry name" value="Prot_kinase_dom"/>
</dbReference>
<keyword evidence="7 10" id="KW-0067">ATP-binding</keyword>
<organism evidence="13 14">
    <name type="scientific">Lodderomyces beijingensis</name>
    <dbReference type="NCBI Taxonomy" id="1775926"/>
    <lineage>
        <taxon>Eukaryota</taxon>
        <taxon>Fungi</taxon>
        <taxon>Dikarya</taxon>
        <taxon>Ascomycota</taxon>
        <taxon>Saccharomycotina</taxon>
        <taxon>Pichiomycetes</taxon>
        <taxon>Debaryomycetaceae</taxon>
        <taxon>Candida/Lodderomyces clade</taxon>
        <taxon>Lodderomyces</taxon>
    </lineage>
</organism>
<dbReference type="RefSeq" id="XP_066831181.1">
    <property type="nucleotide sequence ID" value="XM_066974443.1"/>
</dbReference>
<dbReference type="InterPro" id="IPR050629">
    <property type="entry name" value="STE20/SPS1-PAK"/>
</dbReference>
<dbReference type="EMBL" id="OZ022409">
    <property type="protein sequence ID" value="CAK9440143.1"/>
    <property type="molecule type" value="Genomic_DNA"/>
</dbReference>
<proteinExistence type="inferred from homology"/>
<keyword evidence="3" id="KW-0723">Serine/threonine-protein kinase</keyword>
<dbReference type="PROSITE" id="PS50011">
    <property type="entry name" value="PROTEIN_KINASE_DOM"/>
    <property type="match status" value="1"/>
</dbReference>
<dbReference type="SMART" id="SM00220">
    <property type="entry name" value="S_TKc"/>
    <property type="match status" value="1"/>
</dbReference>
<evidence type="ECO:0000256" key="5">
    <source>
        <dbReference type="ARBA" id="ARBA00022741"/>
    </source>
</evidence>
<feature type="compositionally biased region" description="Basic and acidic residues" evidence="11">
    <location>
        <begin position="415"/>
        <end position="425"/>
    </location>
</feature>
<keyword evidence="14" id="KW-1185">Reference proteome</keyword>
<evidence type="ECO:0000256" key="10">
    <source>
        <dbReference type="PROSITE-ProRule" id="PRU10141"/>
    </source>
</evidence>
<evidence type="ECO:0000256" key="3">
    <source>
        <dbReference type="ARBA" id="ARBA00022527"/>
    </source>
</evidence>
<evidence type="ECO:0000313" key="14">
    <source>
        <dbReference type="Proteomes" id="UP001497383"/>
    </source>
</evidence>
<keyword evidence="4" id="KW-0808">Transferase</keyword>
<sequence>MADSPTTGKKPSRSQIKINSIDQVELYEEIGRGGFGVVYRGIEKIASTEVAIKVIDLEQDATDLIEINKEIQILSECRSPQITSYYGSFVNNYQLWVVMEYMDCGSVFDLLKAGTMDETTTAVVAKEILLALHYLHDSGKIHRDLKSQNVMVNFRGEVKLTDFGVSTQLNSNFSKRNTTVGTPYWMAPEIILNSSGGHSFKADIWSLGCCCHEMITGKPPLQEHHPAMKALRMISQCENDGDYVKMIGLADNLDMSEQLKDFLRSCFIEDPRARFSARKLLRHKFITANTPEGSEGHHLVKKMIERKRLWDRSNSSGRGPKNFYVSAAKKVPSPATIVKEPSVARFVFDDHHHSVKVNRETERVLDKCLQKLESKIALSKEERDVVLRLNQGLGSLSSEILTTYVRILFKMTASEERNGEQGKSTRRDKRRRSGKNPKIEEIERNLLNSWIKKMKESH</sequence>
<dbReference type="Proteomes" id="UP001497383">
    <property type="component" value="Chromosome 5"/>
</dbReference>
<evidence type="ECO:0000313" key="13">
    <source>
        <dbReference type="EMBL" id="CAK9440143.1"/>
    </source>
</evidence>
<dbReference type="GeneID" id="92209439"/>
<comment type="catalytic activity">
    <reaction evidence="9">
        <text>L-seryl-[protein] + ATP = O-phospho-L-seryl-[protein] + ADP + H(+)</text>
        <dbReference type="Rhea" id="RHEA:17989"/>
        <dbReference type="Rhea" id="RHEA-COMP:9863"/>
        <dbReference type="Rhea" id="RHEA-COMP:11604"/>
        <dbReference type="ChEBI" id="CHEBI:15378"/>
        <dbReference type="ChEBI" id="CHEBI:29999"/>
        <dbReference type="ChEBI" id="CHEBI:30616"/>
        <dbReference type="ChEBI" id="CHEBI:83421"/>
        <dbReference type="ChEBI" id="CHEBI:456216"/>
        <dbReference type="EC" id="2.7.11.1"/>
    </reaction>
</comment>
<evidence type="ECO:0000256" key="8">
    <source>
        <dbReference type="ARBA" id="ARBA00047899"/>
    </source>
</evidence>